<name>A0ABQ6GV48_9GAMM</name>
<dbReference type="Proteomes" id="UP001157186">
    <property type="component" value="Unassembled WGS sequence"/>
</dbReference>
<accession>A0ABQ6GV48</accession>
<evidence type="ECO:0000259" key="2">
    <source>
        <dbReference type="Pfam" id="PF04728"/>
    </source>
</evidence>
<dbReference type="Pfam" id="PF04728">
    <property type="entry name" value="LPP"/>
    <property type="match status" value="1"/>
</dbReference>
<organism evidence="3 4">
    <name type="scientific">Thalassotalea insulae</name>
    <dbReference type="NCBI Taxonomy" id="2056778"/>
    <lineage>
        <taxon>Bacteria</taxon>
        <taxon>Pseudomonadati</taxon>
        <taxon>Pseudomonadota</taxon>
        <taxon>Gammaproteobacteria</taxon>
        <taxon>Alteromonadales</taxon>
        <taxon>Colwelliaceae</taxon>
        <taxon>Thalassotalea</taxon>
    </lineage>
</organism>
<evidence type="ECO:0000313" key="3">
    <source>
        <dbReference type="EMBL" id="GLX79559.1"/>
    </source>
</evidence>
<keyword evidence="1" id="KW-0175">Coiled coil</keyword>
<dbReference type="InterPro" id="IPR006817">
    <property type="entry name" value="Lipoprotein_leucine-zipper_dom"/>
</dbReference>
<evidence type="ECO:0000313" key="4">
    <source>
        <dbReference type="Proteomes" id="UP001157186"/>
    </source>
</evidence>
<gene>
    <name evidence="3" type="ORF">tinsulaeT_28990</name>
</gene>
<dbReference type="SUPFAM" id="SSF58042">
    <property type="entry name" value="Outer membrane lipoprotein"/>
    <property type="match status" value="1"/>
</dbReference>
<evidence type="ECO:0000256" key="1">
    <source>
        <dbReference type="SAM" id="Coils"/>
    </source>
</evidence>
<dbReference type="RefSeq" id="WP_284245473.1">
    <property type="nucleotide sequence ID" value="NZ_BSST01000001.1"/>
</dbReference>
<reference evidence="3 4" key="1">
    <citation type="submission" date="2023-03" db="EMBL/GenBank/DDBJ databases">
        <title>Draft genome sequence of Thalassotalea insulae KCTC 62186T.</title>
        <authorList>
            <person name="Sawabe T."/>
        </authorList>
    </citation>
    <scope>NUCLEOTIDE SEQUENCE [LARGE SCALE GENOMIC DNA]</scope>
    <source>
        <strain evidence="3 4">KCTC 62186</strain>
    </source>
</reference>
<comment type="caution">
    <text evidence="3">The sequence shown here is derived from an EMBL/GenBank/DDBJ whole genome shotgun (WGS) entry which is preliminary data.</text>
</comment>
<proteinExistence type="predicted"/>
<dbReference type="Gene3D" id="1.20.5.190">
    <property type="match status" value="1"/>
</dbReference>
<feature type="domain" description="Lipoprotein leucine-zipper" evidence="2">
    <location>
        <begin position="22"/>
        <end position="78"/>
    </location>
</feature>
<protein>
    <recommendedName>
        <fullName evidence="2">Lipoprotein leucine-zipper domain-containing protein</fullName>
    </recommendedName>
</protein>
<sequence>MLKKISLIAVISLTVGCASSDGLEQQVSTLSNKVDKLTMELAKVKAQQEKNTQAIDALETAQEQTNQRIDNVAASYKK</sequence>
<feature type="coiled-coil region" evidence="1">
    <location>
        <begin position="20"/>
        <end position="64"/>
    </location>
</feature>
<keyword evidence="4" id="KW-1185">Reference proteome</keyword>
<dbReference type="EMBL" id="BSST01000001">
    <property type="protein sequence ID" value="GLX79559.1"/>
    <property type="molecule type" value="Genomic_DNA"/>
</dbReference>
<dbReference type="PROSITE" id="PS51257">
    <property type="entry name" value="PROKAR_LIPOPROTEIN"/>
    <property type="match status" value="1"/>
</dbReference>